<sequence length="60" mass="6812">MEAINSLYSQIFTHLCHSELFGYTTQLRSLTEGRAVPNLEFSHYAVVPRNVADEVIASRK</sequence>
<dbReference type="CDD" id="cd01514">
    <property type="entry name" value="Elongation_Factor_C"/>
    <property type="match status" value="1"/>
</dbReference>
<evidence type="ECO:0000313" key="3">
    <source>
        <dbReference type="Proteomes" id="UP000177306"/>
    </source>
</evidence>
<dbReference type="Gene3D" id="3.30.230.10">
    <property type="match status" value="1"/>
</dbReference>
<dbReference type="EMBL" id="MFLY01000004">
    <property type="protein sequence ID" value="OGG73244.1"/>
    <property type="molecule type" value="Genomic_DNA"/>
</dbReference>
<dbReference type="InterPro" id="IPR035647">
    <property type="entry name" value="EFG_III/V"/>
</dbReference>
<organism evidence="2 3">
    <name type="scientific">Candidatus Kaiserbacteria bacterium RIFCSPLOWO2_01_FULL_53_17</name>
    <dbReference type="NCBI Taxonomy" id="1798511"/>
    <lineage>
        <taxon>Bacteria</taxon>
        <taxon>Candidatus Kaiseribacteriota</taxon>
    </lineage>
</organism>
<feature type="domain" description="Elongation factor EFG" evidence="1">
    <location>
        <begin position="11"/>
        <end position="54"/>
    </location>
</feature>
<comment type="caution">
    <text evidence="2">The sequence shown here is derived from an EMBL/GenBank/DDBJ whole genome shotgun (WGS) entry which is preliminary data.</text>
</comment>
<dbReference type="SUPFAM" id="SSF54980">
    <property type="entry name" value="EF-G C-terminal domain-like"/>
    <property type="match status" value="1"/>
</dbReference>
<evidence type="ECO:0000313" key="2">
    <source>
        <dbReference type="EMBL" id="OGG73244.1"/>
    </source>
</evidence>
<dbReference type="AlphaFoldDB" id="A0A1F6EHX9"/>
<accession>A0A1F6EHX9</accession>
<dbReference type="Gene3D" id="3.30.70.240">
    <property type="match status" value="1"/>
</dbReference>
<dbReference type="Pfam" id="PF00679">
    <property type="entry name" value="EFG_C"/>
    <property type="match status" value="1"/>
</dbReference>
<proteinExistence type="predicted"/>
<dbReference type="InterPro" id="IPR000640">
    <property type="entry name" value="EFG_V-like"/>
</dbReference>
<reference evidence="2 3" key="1">
    <citation type="journal article" date="2016" name="Nat. Commun.">
        <title>Thousands of microbial genomes shed light on interconnected biogeochemical processes in an aquifer system.</title>
        <authorList>
            <person name="Anantharaman K."/>
            <person name="Brown C.T."/>
            <person name="Hug L.A."/>
            <person name="Sharon I."/>
            <person name="Castelle C.J."/>
            <person name="Probst A.J."/>
            <person name="Thomas B.C."/>
            <person name="Singh A."/>
            <person name="Wilkins M.J."/>
            <person name="Karaoz U."/>
            <person name="Brodie E.L."/>
            <person name="Williams K.H."/>
            <person name="Hubbard S.S."/>
            <person name="Banfield J.F."/>
        </authorList>
    </citation>
    <scope>NUCLEOTIDE SEQUENCE [LARGE SCALE GENOMIC DNA]</scope>
</reference>
<dbReference type="Proteomes" id="UP000177306">
    <property type="component" value="Unassembled WGS sequence"/>
</dbReference>
<protein>
    <recommendedName>
        <fullName evidence="1">Elongation factor EFG domain-containing protein</fullName>
    </recommendedName>
</protein>
<name>A0A1F6EHX9_9BACT</name>
<evidence type="ECO:0000259" key="1">
    <source>
        <dbReference type="Pfam" id="PF00679"/>
    </source>
</evidence>
<gene>
    <name evidence="2" type="ORF">A3A38_03885</name>
</gene>
<dbReference type="InterPro" id="IPR014721">
    <property type="entry name" value="Ribsml_uS5_D2-typ_fold_subgr"/>
</dbReference>